<keyword evidence="2" id="KW-0812">Transmembrane</keyword>
<protein>
    <recommendedName>
        <fullName evidence="3">GYF domain-containing protein</fullName>
    </recommendedName>
</protein>
<sequence>MANSWFYEILGDEFGPVSSAELKRLVADNKIDRDTIVRLANGTRRAPAYRIKGLFPAEQTVAEPISTVPVAAMVQPAGSLPASKHPRRKLDALTLTLAGGLCVFAITSIVLLLLVILRPATPKPVATTNQPQPPAPSPQSTVEATAHTQPRVEEGKEPVSEIAAESSPVTSPDVLITETAKRLGVEAMYVKDIGDITLLVGVDQMRAYVPQNHNYPLITGTDIGFKIRFLTADERVEEPSAGFIPVNGRPEQVKLSSSDPSLIEVFDDGSAGVRGAGKAIVSVECAAARISIPIQVAKVPFNVGYGKSDPKTIIATLGIPQRKRAYVVRWPQSKIIDQMYYGPDAGSQEVGEHWEYDKLPGLSIRVIGTFVEDIGMRDRPPGFTPVTVRR</sequence>
<organism evidence="4 5">
    <name type="scientific">Roseimaritima ulvae</name>
    <dbReference type="NCBI Taxonomy" id="980254"/>
    <lineage>
        <taxon>Bacteria</taxon>
        <taxon>Pseudomonadati</taxon>
        <taxon>Planctomycetota</taxon>
        <taxon>Planctomycetia</taxon>
        <taxon>Pirellulales</taxon>
        <taxon>Pirellulaceae</taxon>
        <taxon>Roseimaritima</taxon>
    </lineage>
</organism>
<evidence type="ECO:0000313" key="4">
    <source>
        <dbReference type="EMBL" id="QEG40414.1"/>
    </source>
</evidence>
<dbReference type="Pfam" id="PF14237">
    <property type="entry name" value="GYF_2"/>
    <property type="match status" value="1"/>
</dbReference>
<evidence type="ECO:0000259" key="3">
    <source>
        <dbReference type="Pfam" id="PF14237"/>
    </source>
</evidence>
<dbReference type="InterPro" id="IPR025640">
    <property type="entry name" value="GYF_2"/>
</dbReference>
<evidence type="ECO:0000313" key="5">
    <source>
        <dbReference type="Proteomes" id="UP000325286"/>
    </source>
</evidence>
<dbReference type="Proteomes" id="UP000325286">
    <property type="component" value="Chromosome"/>
</dbReference>
<feature type="region of interest" description="Disordered" evidence="1">
    <location>
        <begin position="125"/>
        <end position="170"/>
    </location>
</feature>
<dbReference type="RefSeq" id="WP_068130893.1">
    <property type="nucleotide sequence ID" value="NZ_CP042914.1"/>
</dbReference>
<reference evidence="4 5" key="1">
    <citation type="submission" date="2019-08" db="EMBL/GenBank/DDBJ databases">
        <title>Deep-cultivation of Planctomycetes and their phenomic and genomic characterization uncovers novel biology.</title>
        <authorList>
            <person name="Wiegand S."/>
            <person name="Jogler M."/>
            <person name="Boedeker C."/>
            <person name="Pinto D."/>
            <person name="Vollmers J."/>
            <person name="Rivas-Marin E."/>
            <person name="Kohn T."/>
            <person name="Peeters S.H."/>
            <person name="Heuer A."/>
            <person name="Rast P."/>
            <person name="Oberbeckmann S."/>
            <person name="Bunk B."/>
            <person name="Jeske O."/>
            <person name="Meyerdierks A."/>
            <person name="Storesund J.E."/>
            <person name="Kallscheuer N."/>
            <person name="Luecker S."/>
            <person name="Lage O.M."/>
            <person name="Pohl T."/>
            <person name="Merkel B.J."/>
            <person name="Hornburger P."/>
            <person name="Mueller R.-W."/>
            <person name="Bruemmer F."/>
            <person name="Labrenz M."/>
            <person name="Spormann A.M."/>
            <person name="Op den Camp H."/>
            <person name="Overmann J."/>
            <person name="Amann R."/>
            <person name="Jetten M.S.M."/>
            <person name="Mascher T."/>
            <person name="Medema M.H."/>
            <person name="Devos D.P."/>
            <person name="Kaster A.-K."/>
            <person name="Ovreas L."/>
            <person name="Rohde M."/>
            <person name="Galperin M.Y."/>
            <person name="Jogler C."/>
        </authorList>
    </citation>
    <scope>NUCLEOTIDE SEQUENCE [LARGE SCALE GENOMIC DNA]</scope>
    <source>
        <strain evidence="4 5">UC8</strain>
    </source>
</reference>
<keyword evidence="5" id="KW-1185">Reference proteome</keyword>
<evidence type="ECO:0000256" key="2">
    <source>
        <dbReference type="SAM" id="Phobius"/>
    </source>
</evidence>
<gene>
    <name evidence="4" type="ORF">UC8_24260</name>
</gene>
<keyword evidence="2" id="KW-0472">Membrane</keyword>
<feature type="transmembrane region" description="Helical" evidence="2">
    <location>
        <begin position="92"/>
        <end position="117"/>
    </location>
</feature>
<dbReference type="EMBL" id="CP042914">
    <property type="protein sequence ID" value="QEG40414.1"/>
    <property type="molecule type" value="Genomic_DNA"/>
</dbReference>
<proteinExistence type="predicted"/>
<evidence type="ECO:0000256" key="1">
    <source>
        <dbReference type="SAM" id="MobiDB-lite"/>
    </source>
</evidence>
<feature type="compositionally biased region" description="Basic and acidic residues" evidence="1">
    <location>
        <begin position="150"/>
        <end position="159"/>
    </location>
</feature>
<name>A0A5B9QN79_9BACT</name>
<dbReference type="AlphaFoldDB" id="A0A5B9QN79"/>
<accession>A0A5B9QN79</accession>
<keyword evidence="2" id="KW-1133">Transmembrane helix</keyword>
<dbReference type="KEGG" id="rul:UC8_24260"/>
<dbReference type="OrthoDB" id="254120at2"/>
<feature type="domain" description="GYF" evidence="3">
    <location>
        <begin position="5"/>
        <end position="54"/>
    </location>
</feature>